<dbReference type="RefSeq" id="XP_046065303.1">
    <property type="nucleotide sequence ID" value="XM_046212427.1"/>
</dbReference>
<reference evidence="6" key="1">
    <citation type="submission" date="2021-12" db="EMBL/GenBank/DDBJ databases">
        <title>Convergent genome expansion in fungi linked to evolution of root-endophyte symbiosis.</title>
        <authorList>
            <consortium name="DOE Joint Genome Institute"/>
            <person name="Ke Y.-H."/>
            <person name="Bonito G."/>
            <person name="Liao H.-L."/>
            <person name="Looney B."/>
            <person name="Rojas-Flechas A."/>
            <person name="Nash J."/>
            <person name="Hameed K."/>
            <person name="Schadt C."/>
            <person name="Martin F."/>
            <person name="Crous P.W."/>
            <person name="Miettinen O."/>
            <person name="Magnuson J.K."/>
            <person name="Labbe J."/>
            <person name="Jacobson D."/>
            <person name="Doktycz M.J."/>
            <person name="Veneault-Fourrey C."/>
            <person name="Kuo A."/>
            <person name="Mondo S."/>
            <person name="Calhoun S."/>
            <person name="Riley R."/>
            <person name="Ohm R."/>
            <person name="LaButti K."/>
            <person name="Andreopoulos B."/>
            <person name="Pangilinan J."/>
            <person name="Nolan M."/>
            <person name="Tritt A."/>
            <person name="Clum A."/>
            <person name="Lipzen A."/>
            <person name="Daum C."/>
            <person name="Barry K."/>
            <person name="Grigoriev I.V."/>
            <person name="Vilgalys R."/>
        </authorList>
    </citation>
    <scope>NUCLEOTIDE SEQUENCE</scope>
    <source>
        <strain evidence="6">PMI_201</strain>
    </source>
</reference>
<feature type="compositionally biased region" description="Low complexity" evidence="4">
    <location>
        <begin position="159"/>
        <end position="170"/>
    </location>
</feature>
<dbReference type="GO" id="GO:0008270">
    <property type="term" value="F:zinc ion binding"/>
    <property type="evidence" value="ECO:0007669"/>
    <property type="project" value="UniProtKB-KW"/>
</dbReference>
<dbReference type="PANTHER" id="PTHR20930:SF0">
    <property type="entry name" value="PROTEIN ILRUN"/>
    <property type="match status" value="1"/>
</dbReference>
<dbReference type="AlphaFoldDB" id="A0AAD4PRG6"/>
<evidence type="ECO:0000256" key="2">
    <source>
        <dbReference type="ARBA" id="ARBA00022771"/>
    </source>
</evidence>
<feature type="domain" description="ZZ-type" evidence="5">
    <location>
        <begin position="378"/>
        <end position="423"/>
    </location>
</feature>
<dbReference type="InterPro" id="IPR013783">
    <property type="entry name" value="Ig-like_fold"/>
</dbReference>
<name>A0AAD4PRG6_9EURO</name>
<feature type="region of interest" description="Disordered" evidence="4">
    <location>
        <begin position="146"/>
        <end position="172"/>
    </location>
</feature>
<feature type="compositionally biased region" description="Pro residues" evidence="4">
    <location>
        <begin position="110"/>
        <end position="120"/>
    </location>
</feature>
<gene>
    <name evidence="6" type="ORF">BGW36DRAFT_309699</name>
</gene>
<dbReference type="Gene3D" id="3.30.60.90">
    <property type="match status" value="4"/>
</dbReference>
<proteinExistence type="predicted"/>
<keyword evidence="1" id="KW-0479">Metal-binding</keyword>
<feature type="compositionally biased region" description="Basic and acidic residues" evidence="4">
    <location>
        <begin position="549"/>
        <end position="559"/>
    </location>
</feature>
<dbReference type="Pfam" id="PF16158">
    <property type="entry name" value="N_BRCA1_IG"/>
    <property type="match status" value="1"/>
</dbReference>
<comment type="caution">
    <text evidence="6">The sequence shown here is derived from an EMBL/GenBank/DDBJ whole genome shotgun (WGS) entry which is preliminary data.</text>
</comment>
<evidence type="ECO:0000313" key="6">
    <source>
        <dbReference type="EMBL" id="KAH8688831.1"/>
    </source>
</evidence>
<feature type="region of interest" description="Disordered" evidence="4">
    <location>
        <begin position="529"/>
        <end position="573"/>
    </location>
</feature>
<protein>
    <recommendedName>
        <fullName evidence="5">ZZ-type domain-containing protein</fullName>
    </recommendedName>
</protein>
<evidence type="ECO:0000313" key="7">
    <source>
        <dbReference type="Proteomes" id="UP001201262"/>
    </source>
</evidence>
<feature type="domain" description="ZZ-type" evidence="5">
    <location>
        <begin position="307"/>
        <end position="354"/>
    </location>
</feature>
<dbReference type="EMBL" id="JAJTJA010000017">
    <property type="protein sequence ID" value="KAH8688831.1"/>
    <property type="molecule type" value="Genomic_DNA"/>
</dbReference>
<organism evidence="6 7">
    <name type="scientific">Talaromyces proteolyticus</name>
    <dbReference type="NCBI Taxonomy" id="1131652"/>
    <lineage>
        <taxon>Eukaryota</taxon>
        <taxon>Fungi</taxon>
        <taxon>Dikarya</taxon>
        <taxon>Ascomycota</taxon>
        <taxon>Pezizomycotina</taxon>
        <taxon>Eurotiomycetes</taxon>
        <taxon>Eurotiomycetidae</taxon>
        <taxon>Eurotiales</taxon>
        <taxon>Trichocomaceae</taxon>
        <taxon>Talaromyces</taxon>
        <taxon>Talaromyces sect. Bacilispori</taxon>
    </lineage>
</organism>
<evidence type="ECO:0000256" key="1">
    <source>
        <dbReference type="ARBA" id="ARBA00022723"/>
    </source>
</evidence>
<feature type="region of interest" description="Disordered" evidence="4">
    <location>
        <begin position="728"/>
        <end position="755"/>
    </location>
</feature>
<dbReference type="GeneID" id="70242714"/>
<dbReference type="InterPro" id="IPR000433">
    <property type="entry name" value="Znf_ZZ"/>
</dbReference>
<dbReference type="InterPro" id="IPR032350">
    <property type="entry name" value="Nbr1_FW"/>
</dbReference>
<keyword evidence="7" id="KW-1185">Reference proteome</keyword>
<dbReference type="Gene3D" id="2.60.40.10">
    <property type="entry name" value="Immunoglobulins"/>
    <property type="match status" value="1"/>
</dbReference>
<dbReference type="InterPro" id="IPR043145">
    <property type="entry name" value="Znf_ZZ_sf"/>
</dbReference>
<dbReference type="Proteomes" id="UP001201262">
    <property type="component" value="Unassembled WGS sequence"/>
</dbReference>
<evidence type="ECO:0000256" key="3">
    <source>
        <dbReference type="ARBA" id="ARBA00022833"/>
    </source>
</evidence>
<feature type="domain" description="ZZ-type" evidence="5">
    <location>
        <begin position="439"/>
        <end position="492"/>
    </location>
</feature>
<keyword evidence="3" id="KW-0862">Zinc</keyword>
<dbReference type="CDD" id="cd02249">
    <property type="entry name" value="ZZ"/>
    <property type="match status" value="1"/>
</dbReference>
<dbReference type="CDD" id="cd14947">
    <property type="entry name" value="NBR1_like"/>
    <property type="match status" value="1"/>
</dbReference>
<dbReference type="PANTHER" id="PTHR20930">
    <property type="entry name" value="OVARIAN CARCINOMA ANTIGEN CA125-RELATED"/>
    <property type="match status" value="1"/>
</dbReference>
<accession>A0AAD4PRG6</accession>
<dbReference type="SMART" id="SM00291">
    <property type="entry name" value="ZnF_ZZ"/>
    <property type="match status" value="4"/>
</dbReference>
<keyword evidence="2" id="KW-0863">Zinc-finger</keyword>
<dbReference type="CDD" id="cd02340">
    <property type="entry name" value="ZZ_NBR1_like"/>
    <property type="match status" value="2"/>
</dbReference>
<feature type="domain" description="ZZ-type" evidence="5">
    <location>
        <begin position="198"/>
        <end position="244"/>
    </location>
</feature>
<dbReference type="Pfam" id="PF00569">
    <property type="entry name" value="ZZ"/>
    <property type="match status" value="2"/>
</dbReference>
<dbReference type="SUPFAM" id="SSF57850">
    <property type="entry name" value="RING/U-box"/>
    <property type="match status" value="4"/>
</dbReference>
<evidence type="ECO:0000259" key="5">
    <source>
        <dbReference type="SMART" id="SM00291"/>
    </source>
</evidence>
<evidence type="ECO:0000256" key="4">
    <source>
        <dbReference type="SAM" id="MobiDB-lite"/>
    </source>
</evidence>
<feature type="compositionally biased region" description="Low complexity" evidence="4">
    <location>
        <begin position="529"/>
        <end position="539"/>
    </location>
</feature>
<feature type="region of interest" description="Disordered" evidence="4">
    <location>
        <begin position="104"/>
        <end position="133"/>
    </location>
</feature>
<sequence>MATPTPPAPPVGPDTLVTIKILQNESVNRRVKLPLRDLGARVFPQKIRQLLAIPPTHVLTLERYSDSVASYVLLDSENLTVYKQLYRAAKAKLKLRIKATSYPEVNPEPVATPIPSPIPELPSQKDPKDSSPRYSYLETVLSSPLNAPQKEAEAEAEAEAPQPVQEFPQPGASTMTLPCGRPRPTFPLRFPENDSAAGSFCIDCNNCRKGIPAEHFHCGICDDGDYDLCPACVNAGVTCPGQNHWLLKRLVQNGVVINSTTETIAPKRTASEETLVQETLVQPVAEKEVEPKAEETTPTPVLEVNCDAEERTCNACFREFSKSKMVTCDDCEDYDLCVGCLLKNTHGHHPGHSFSIISEVHFCLKAMVQSRCRPGHHRHHAATCDGCNKRIIGVRHKCLACPDWDYCWSCIKNADETHPRHRFVPIYDVIAEPLPSREVHHNIYCDGPLCRNNPAASWIVGPRYKCSICHDTDFCAACEALPTNPHNRTHPLIKFQTSVRNVSVSTLGDDGFGGHPFVMGDHNAMPAYEVPTPTTAPTTEPTPVPPEVATEKQDSKSEEQFTEAPQVAEKAEPLESVMEDHGAYFMRDTIPDGTSMSPGHVFKQTWTLYNPGPLAWPIGTSIRYVGGDAMFNVDTNHPSSAQELTMAMSSDELTSPVGPAESADFTVTLKSPQRTGTSISYWRLKLPNGTPFGHKLWCDIKVAEELPVESSLTAPLSESNMIFPKLEKESPLSSTHEAMSETAPSAPPLSSADEQEILEDVESLALEDVSDDNGFLTDEEYDILDASDRESLHGKNA</sequence>